<comment type="caution">
    <text evidence="3">The sequence shown here is derived from an EMBL/GenBank/DDBJ whole genome shotgun (WGS) entry which is preliminary data.</text>
</comment>
<dbReference type="RefSeq" id="WP_341628170.1">
    <property type="nucleotide sequence ID" value="NZ_JBAKBA010000023.1"/>
</dbReference>
<proteinExistence type="predicted"/>
<accession>A0ABU9HCL2</accession>
<gene>
    <name evidence="3" type="ORF">V6255_10820</name>
</gene>
<feature type="domain" description="Glycosyltransferase subfamily 4-like N-terminal" evidence="2">
    <location>
        <begin position="42"/>
        <end position="175"/>
    </location>
</feature>
<dbReference type="EC" id="2.4.-.-" evidence="3"/>
<dbReference type="Gene3D" id="3.40.50.2000">
    <property type="entry name" value="Glycogen Phosphorylase B"/>
    <property type="match status" value="2"/>
</dbReference>
<keyword evidence="3" id="KW-0328">Glycosyltransferase</keyword>
<feature type="domain" description="Glycosyl transferase family 1" evidence="1">
    <location>
        <begin position="186"/>
        <end position="347"/>
    </location>
</feature>
<dbReference type="PANTHER" id="PTHR12526">
    <property type="entry name" value="GLYCOSYLTRANSFERASE"/>
    <property type="match status" value="1"/>
</dbReference>
<evidence type="ECO:0000259" key="2">
    <source>
        <dbReference type="Pfam" id="PF13439"/>
    </source>
</evidence>
<sequence>MNKKLKVINMLAVTHHSRENINPIRPEASQVIGLHLSGKVKVTALCNPNSTLIPFYEQHGIEVLTDPLDKKLSLSTIQKIRQLIHEKNIDILHLFNNIACCNGAMAAIGTNVKVIAYRGQTGNMSRLDPASYLTLLHPRLDKIICVAKAVELELKTHLGRHKDKAVTVYKGHDTSWYQNPKADLSSLGLPEDSFIISLVANLRPRKGLPVLMEALSLLPNDTNLDVLLVGADSTSPKIQALIQSSGRVGRVHALGYRTDAPEVAAASHLTVLPTTKREGLCRAVLEANSYGIPAIVSDTGGNAELVKDGHTGIVVPPSEPQLLANAILKLYNDRELCSLYGKNAKERAQNKFNVEQGVNATFDVYQKLLK</sequence>
<keyword evidence="3" id="KW-0808">Transferase</keyword>
<dbReference type="InterPro" id="IPR028098">
    <property type="entry name" value="Glyco_trans_4-like_N"/>
</dbReference>
<keyword evidence="4" id="KW-1185">Reference proteome</keyword>
<evidence type="ECO:0000259" key="1">
    <source>
        <dbReference type="Pfam" id="PF00534"/>
    </source>
</evidence>
<dbReference type="Pfam" id="PF13439">
    <property type="entry name" value="Glyco_transf_4"/>
    <property type="match status" value="1"/>
</dbReference>
<name>A0ABU9HCL2_9GAMM</name>
<organism evidence="3 4">
    <name type="scientific">Psychromonas arctica</name>
    <dbReference type="NCBI Taxonomy" id="168275"/>
    <lineage>
        <taxon>Bacteria</taxon>
        <taxon>Pseudomonadati</taxon>
        <taxon>Pseudomonadota</taxon>
        <taxon>Gammaproteobacteria</taxon>
        <taxon>Alteromonadales</taxon>
        <taxon>Psychromonadaceae</taxon>
        <taxon>Psychromonas</taxon>
    </lineage>
</organism>
<evidence type="ECO:0000313" key="3">
    <source>
        <dbReference type="EMBL" id="MEL0659630.1"/>
    </source>
</evidence>
<protein>
    <submittedName>
        <fullName evidence="3">Glycosyltransferase</fullName>
        <ecNumber evidence="3">2.4.-.-</ecNumber>
    </submittedName>
</protein>
<dbReference type="GO" id="GO:0016757">
    <property type="term" value="F:glycosyltransferase activity"/>
    <property type="evidence" value="ECO:0007669"/>
    <property type="project" value="UniProtKB-KW"/>
</dbReference>
<dbReference type="Pfam" id="PF00534">
    <property type="entry name" value="Glycos_transf_1"/>
    <property type="match status" value="1"/>
</dbReference>
<reference evidence="3 4" key="1">
    <citation type="submission" date="2024-02" db="EMBL/GenBank/DDBJ databases">
        <title>Bacteria isolated from the canopy kelp, Nereocystis luetkeana.</title>
        <authorList>
            <person name="Pfister C.A."/>
            <person name="Younker I.T."/>
            <person name="Light S.H."/>
        </authorList>
    </citation>
    <scope>NUCLEOTIDE SEQUENCE [LARGE SCALE GENOMIC DNA]</scope>
    <source>
        <strain evidence="3 4">TI.2.07</strain>
    </source>
</reference>
<dbReference type="EMBL" id="JBAKBA010000023">
    <property type="protein sequence ID" value="MEL0659630.1"/>
    <property type="molecule type" value="Genomic_DNA"/>
</dbReference>
<dbReference type="InterPro" id="IPR001296">
    <property type="entry name" value="Glyco_trans_1"/>
</dbReference>
<dbReference type="Proteomes" id="UP001366060">
    <property type="component" value="Unassembled WGS sequence"/>
</dbReference>
<evidence type="ECO:0000313" key="4">
    <source>
        <dbReference type="Proteomes" id="UP001366060"/>
    </source>
</evidence>
<dbReference type="SUPFAM" id="SSF53756">
    <property type="entry name" value="UDP-Glycosyltransferase/glycogen phosphorylase"/>
    <property type="match status" value="1"/>
</dbReference>